<evidence type="ECO:0000256" key="4">
    <source>
        <dbReference type="ARBA" id="ARBA00022989"/>
    </source>
</evidence>
<feature type="transmembrane region" description="Helical" evidence="7">
    <location>
        <begin position="78"/>
        <end position="102"/>
    </location>
</feature>
<evidence type="ECO:0000256" key="3">
    <source>
        <dbReference type="ARBA" id="ARBA00022692"/>
    </source>
</evidence>
<feature type="transmembrane region" description="Helical" evidence="7">
    <location>
        <begin position="427"/>
        <end position="448"/>
    </location>
</feature>
<feature type="transmembrane region" description="Helical" evidence="7">
    <location>
        <begin position="270"/>
        <end position="295"/>
    </location>
</feature>
<dbReference type="PANTHER" id="PTHR11819">
    <property type="entry name" value="SOLUTE CARRIER FAMILY 5"/>
    <property type="match status" value="1"/>
</dbReference>
<keyword evidence="9" id="KW-1185">Reference proteome</keyword>
<feature type="transmembrane region" description="Helical" evidence="7">
    <location>
        <begin position="366"/>
        <end position="387"/>
    </location>
</feature>
<feature type="transmembrane region" description="Helical" evidence="7">
    <location>
        <begin position="516"/>
        <end position="533"/>
    </location>
</feature>
<dbReference type="EMBL" id="BNAG01000004">
    <property type="protein sequence ID" value="GHE72338.1"/>
    <property type="molecule type" value="Genomic_DNA"/>
</dbReference>
<reference evidence="9" key="1">
    <citation type="journal article" date="2019" name="Int. J. Syst. Evol. Microbiol.">
        <title>The Global Catalogue of Microorganisms (GCM) 10K type strain sequencing project: providing services to taxonomists for standard genome sequencing and annotation.</title>
        <authorList>
            <consortium name="The Broad Institute Genomics Platform"/>
            <consortium name="The Broad Institute Genome Sequencing Center for Infectious Disease"/>
            <person name="Wu L."/>
            <person name="Ma J."/>
        </authorList>
    </citation>
    <scope>NUCLEOTIDE SEQUENCE [LARGE SCALE GENOMIC DNA]</scope>
    <source>
        <strain evidence="9">CGMCC 1.15111</strain>
    </source>
</reference>
<comment type="subcellular location">
    <subcellularLocation>
        <location evidence="1">Membrane</location>
        <topology evidence="1">Multi-pass membrane protein</topology>
    </subcellularLocation>
</comment>
<keyword evidence="3 7" id="KW-0812">Transmembrane</keyword>
<evidence type="ECO:0000313" key="8">
    <source>
        <dbReference type="EMBL" id="GHE72338.1"/>
    </source>
</evidence>
<dbReference type="CDD" id="cd10329">
    <property type="entry name" value="SLC5sbd_SGLT1-like"/>
    <property type="match status" value="1"/>
</dbReference>
<protein>
    <submittedName>
        <fullName evidence="8">Solute:sodium symporter (SSS) family transporter</fullName>
    </submittedName>
</protein>
<feature type="transmembrane region" description="Helical" evidence="7">
    <location>
        <begin position="123"/>
        <end position="150"/>
    </location>
</feature>
<dbReference type="InterPro" id="IPR038377">
    <property type="entry name" value="Na/Glc_symporter_sf"/>
</dbReference>
<evidence type="ECO:0000256" key="5">
    <source>
        <dbReference type="ARBA" id="ARBA00023136"/>
    </source>
</evidence>
<accession>A0ABQ3ID68</accession>
<dbReference type="InterPro" id="IPR001734">
    <property type="entry name" value="Na/solute_symporter"/>
</dbReference>
<dbReference type="NCBIfam" id="TIGR00813">
    <property type="entry name" value="sss"/>
    <property type="match status" value="1"/>
</dbReference>
<dbReference type="Proteomes" id="UP000658258">
    <property type="component" value="Unassembled WGS sequence"/>
</dbReference>
<evidence type="ECO:0000256" key="6">
    <source>
        <dbReference type="RuleBase" id="RU362091"/>
    </source>
</evidence>
<feature type="transmembrane region" description="Helical" evidence="7">
    <location>
        <begin position="460"/>
        <end position="485"/>
    </location>
</feature>
<dbReference type="RefSeq" id="WP_189631178.1">
    <property type="nucleotide sequence ID" value="NZ_BNAG01000004.1"/>
</dbReference>
<feature type="transmembrane region" description="Helical" evidence="7">
    <location>
        <begin position="188"/>
        <end position="211"/>
    </location>
</feature>
<evidence type="ECO:0000313" key="9">
    <source>
        <dbReference type="Proteomes" id="UP000658258"/>
    </source>
</evidence>
<name>A0ABQ3ID68_9BACT</name>
<dbReference type="Pfam" id="PF00474">
    <property type="entry name" value="SSF"/>
    <property type="match status" value="1"/>
</dbReference>
<dbReference type="PANTHER" id="PTHR11819:SF195">
    <property type="entry name" value="SODIUM_GLUCOSE COTRANSPORTER 4"/>
    <property type="match status" value="1"/>
</dbReference>
<feature type="transmembrane region" description="Helical" evidence="7">
    <location>
        <begin position="6"/>
        <end position="27"/>
    </location>
</feature>
<keyword evidence="4 7" id="KW-1133">Transmembrane helix</keyword>
<feature type="transmembrane region" description="Helical" evidence="7">
    <location>
        <begin position="231"/>
        <end position="249"/>
    </location>
</feature>
<feature type="transmembrane region" description="Helical" evidence="7">
    <location>
        <begin position="156"/>
        <end position="176"/>
    </location>
</feature>
<dbReference type="PROSITE" id="PS50283">
    <property type="entry name" value="NA_SOLUT_SYMP_3"/>
    <property type="match status" value="1"/>
</dbReference>
<feature type="transmembrane region" description="Helical" evidence="7">
    <location>
        <begin position="402"/>
        <end position="420"/>
    </location>
</feature>
<evidence type="ECO:0000256" key="1">
    <source>
        <dbReference type="ARBA" id="ARBA00004141"/>
    </source>
</evidence>
<proteinExistence type="inferred from homology"/>
<evidence type="ECO:0000256" key="7">
    <source>
        <dbReference type="SAM" id="Phobius"/>
    </source>
</evidence>
<evidence type="ECO:0000256" key="2">
    <source>
        <dbReference type="ARBA" id="ARBA00006434"/>
    </source>
</evidence>
<dbReference type="InterPro" id="IPR018212">
    <property type="entry name" value="Na/solute_symporter_CS"/>
</dbReference>
<dbReference type="PROSITE" id="PS00457">
    <property type="entry name" value="NA_SOLUT_SYMP_2"/>
    <property type="match status" value="1"/>
</dbReference>
<sequence length="534" mass="58322">MVDLVSLDYIFIAAYFVLVFGIAAWATFKEKVNSSSSDYFLGGKNVGWFVIGASLFASNIGSEHLVGLAGDGATGGVAVAQFEIIAGFMLMLLGWVFVPFYLKSGVFTMPEFLERRYSSKARNYLSWVSIIAYILTKISVTIFAGAVVFSAIEVPFWTGAIIIVVATGVYTVFGGLKAVLYTDMIQMFVLIGGAIAVTYFGLNELGGWSGLTSSVDEGFMSMWKPISDDKFPWTGILFGAPILGVWYWCTDQYIVQRVLSARNIEQARKGTLFGGFLKMLPLFIFVIPGVIAFALSQKGVFDLEKNDQALIMMVKSMVPAGLRGVVIAGLLAALMSSLSSVFNSCSTLFTIDIYKRWKPDTSEKKLVRVGQLATIIMVAVGIVWIPIMERISGQLYTYLQTVQAYISPPIAAVFLLGIFFKRLNAKGAMAALWTGFVLGMGLLVLDVFKASLPDFLSAIIAINFLHLAIFLFVICSVVLIVVSLMSEKPAPEQIKDITYAKGVLSARGQASRTKDLVLTVLLIALIIAIWIYFS</sequence>
<feature type="transmembrane region" description="Helical" evidence="7">
    <location>
        <begin position="39"/>
        <end position="58"/>
    </location>
</feature>
<comment type="similarity">
    <text evidence="2 6">Belongs to the sodium:solute symporter (SSF) (TC 2.A.21) family.</text>
</comment>
<feature type="transmembrane region" description="Helical" evidence="7">
    <location>
        <begin position="325"/>
        <end position="354"/>
    </location>
</feature>
<keyword evidence="5 7" id="KW-0472">Membrane</keyword>
<dbReference type="Gene3D" id="1.20.1730.10">
    <property type="entry name" value="Sodium/glucose cotransporter"/>
    <property type="match status" value="1"/>
</dbReference>
<organism evidence="8 9">
    <name type="scientific">Roseivirga thermotolerans</name>
    <dbReference type="NCBI Taxonomy" id="1758176"/>
    <lineage>
        <taxon>Bacteria</taxon>
        <taxon>Pseudomonadati</taxon>
        <taxon>Bacteroidota</taxon>
        <taxon>Cytophagia</taxon>
        <taxon>Cytophagales</taxon>
        <taxon>Roseivirgaceae</taxon>
        <taxon>Roseivirga</taxon>
    </lineage>
</organism>
<comment type="caution">
    <text evidence="8">The sequence shown here is derived from an EMBL/GenBank/DDBJ whole genome shotgun (WGS) entry which is preliminary data.</text>
</comment>
<gene>
    <name evidence="8" type="ORF">GCM10011340_30790</name>
</gene>